<evidence type="ECO:0000256" key="1">
    <source>
        <dbReference type="SAM" id="MobiDB-lite"/>
    </source>
</evidence>
<keyword evidence="3" id="KW-1185">Reference proteome</keyword>
<reference evidence="2" key="2">
    <citation type="submission" date="2022-02" db="EMBL/GenBank/DDBJ databases">
        <authorList>
            <person name="Elcheninov A.G."/>
            <person name="Sorokin D.Y."/>
            <person name="Kublanov I.V."/>
        </authorList>
    </citation>
    <scope>NUCLEOTIDE SEQUENCE</scope>
    <source>
        <strain evidence="2">AArc-St2</strain>
    </source>
</reference>
<evidence type="ECO:0000313" key="3">
    <source>
        <dbReference type="Proteomes" id="UP001203207"/>
    </source>
</evidence>
<gene>
    <name evidence="2" type="ORF">AArcSt2_08650</name>
</gene>
<evidence type="ECO:0000313" key="2">
    <source>
        <dbReference type="EMBL" id="MCL9817009.1"/>
    </source>
</evidence>
<comment type="caution">
    <text evidence="2">The sequence shown here is derived from an EMBL/GenBank/DDBJ whole genome shotgun (WGS) entry which is preliminary data.</text>
</comment>
<dbReference type="EMBL" id="JAKRVX010000003">
    <property type="protein sequence ID" value="MCL9817009.1"/>
    <property type="molecule type" value="Genomic_DNA"/>
</dbReference>
<dbReference type="Proteomes" id="UP001203207">
    <property type="component" value="Unassembled WGS sequence"/>
</dbReference>
<organism evidence="2 3">
    <name type="scientific">Natronocalculus amylovorans</name>
    <dbReference type="NCBI Taxonomy" id="2917812"/>
    <lineage>
        <taxon>Archaea</taxon>
        <taxon>Methanobacteriati</taxon>
        <taxon>Methanobacteriota</taxon>
        <taxon>Stenosarchaea group</taxon>
        <taxon>Halobacteria</taxon>
        <taxon>Halobacteriales</taxon>
        <taxon>Haloferacaceae</taxon>
        <taxon>Natronocalculus</taxon>
    </lineage>
</organism>
<reference evidence="2" key="1">
    <citation type="journal article" date="2022" name="Syst. Appl. Microbiol.">
        <title>Natronocalculus amylovorans gen. nov., sp. nov., and Natranaeroarchaeum aerophilus sp. nov., dominant culturable amylolytic natronoarchaea from hypersaline soda lakes in southwestern Siberia.</title>
        <authorList>
            <person name="Sorokin D.Y."/>
            <person name="Elcheninov A.G."/>
            <person name="Khizhniak T.V."/>
            <person name="Koenen M."/>
            <person name="Bale N.J."/>
            <person name="Damste J.S.S."/>
            <person name="Kublanov I.V."/>
        </authorList>
    </citation>
    <scope>NUCLEOTIDE SEQUENCE</scope>
    <source>
        <strain evidence="2">AArc-St2</strain>
    </source>
</reference>
<dbReference type="AlphaFoldDB" id="A0AAE3FYH5"/>
<dbReference type="Pfam" id="PF26401">
    <property type="entry name" value="DUF8099"/>
    <property type="match status" value="1"/>
</dbReference>
<protein>
    <submittedName>
        <fullName evidence="2">Uncharacterized protein</fullName>
    </submittedName>
</protein>
<accession>A0AAE3FYH5</accession>
<dbReference type="RefSeq" id="WP_250583958.1">
    <property type="nucleotide sequence ID" value="NZ_JAKRVX010000003.1"/>
</dbReference>
<dbReference type="InterPro" id="IPR058412">
    <property type="entry name" value="DUF8099"/>
</dbReference>
<proteinExistence type="predicted"/>
<feature type="region of interest" description="Disordered" evidence="1">
    <location>
        <begin position="45"/>
        <end position="68"/>
    </location>
</feature>
<name>A0AAE3FYH5_9EURY</name>
<sequence length="68" mass="7291">MNSQQFAAPCIVGHVNAFRGTCATRMWTFKTLTKFSLGVKRSISGGSVPHDGSGLHSYHRSADGDGHN</sequence>